<dbReference type="GO" id="GO:0016787">
    <property type="term" value="F:hydrolase activity"/>
    <property type="evidence" value="ECO:0007669"/>
    <property type="project" value="UniProtKB-KW"/>
</dbReference>
<dbReference type="GO" id="GO:0003724">
    <property type="term" value="F:RNA helicase activity"/>
    <property type="evidence" value="ECO:0007669"/>
    <property type="project" value="UniProtKB-EC"/>
</dbReference>
<gene>
    <name evidence="5" type="ORF">Din_027530</name>
</gene>
<evidence type="ECO:0000256" key="4">
    <source>
        <dbReference type="SAM" id="MobiDB-lite"/>
    </source>
</evidence>
<keyword evidence="1" id="KW-0805">Transcription regulation</keyword>
<feature type="region of interest" description="Disordered" evidence="4">
    <location>
        <begin position="230"/>
        <end position="250"/>
    </location>
</feature>
<dbReference type="InterPro" id="IPR005202">
    <property type="entry name" value="TF_GRAS"/>
</dbReference>
<evidence type="ECO:0000256" key="2">
    <source>
        <dbReference type="ARBA" id="ARBA00023163"/>
    </source>
</evidence>
<dbReference type="EC" id="3.6.4.13" evidence="5"/>
<feature type="short sequence motif" description="VHIID" evidence="3">
    <location>
        <begin position="362"/>
        <end position="366"/>
    </location>
</feature>
<feature type="region of interest" description="Leucine repeat II (LRII)" evidence="3">
    <location>
        <begin position="411"/>
        <end position="443"/>
    </location>
</feature>
<feature type="region of interest" description="SAW" evidence="3">
    <location>
        <begin position="548"/>
        <end position="625"/>
    </location>
</feature>
<evidence type="ECO:0000313" key="5">
    <source>
        <dbReference type="EMBL" id="MPA58089.1"/>
    </source>
</evidence>
<proteinExistence type="inferred from homology"/>
<keyword evidence="5" id="KW-0378">Hydrolase</keyword>
<dbReference type="Pfam" id="PF03514">
    <property type="entry name" value="GRAS"/>
    <property type="match status" value="1"/>
</dbReference>
<name>A0A5B7AN73_DAVIN</name>
<comment type="similarity">
    <text evidence="3">Belongs to the GRAS family.</text>
</comment>
<dbReference type="PANTHER" id="PTHR31636">
    <property type="entry name" value="OSJNBA0084A10.13 PROTEIN-RELATED"/>
    <property type="match status" value="1"/>
</dbReference>
<dbReference type="PROSITE" id="PS50985">
    <property type="entry name" value="GRAS"/>
    <property type="match status" value="1"/>
</dbReference>
<dbReference type="EMBL" id="GHES01027530">
    <property type="protein sequence ID" value="MPA58089.1"/>
    <property type="molecule type" value="Transcribed_RNA"/>
</dbReference>
<evidence type="ECO:0000256" key="1">
    <source>
        <dbReference type="ARBA" id="ARBA00023015"/>
    </source>
</evidence>
<protein>
    <submittedName>
        <fullName evidence="5">Putative scarecrow-like protein 8</fullName>
        <ecNumber evidence="5">3.6.4.13</ecNumber>
    </submittedName>
</protein>
<accession>A0A5B7AN73</accession>
<sequence>MSSGFSGGAPDFYTAGGITGRSTSMNNPQAPYRSPLAGILNDPASQIVQRRPDFVGKRSLAEFQNLQQQHFFQQQQQALGLYLRNVRQRTYQQHSSPISPLSPVDFSVSISPESNLTQISSSASSPAISTRHGLPILQQARQQPINLCNGNGIIPSSNPNFSSVSYPNLVQNRVVSNEPSGQESEKKMMNRLQELEKQLLDDNDDEGDAVSVITNSEWSETIQSLISSSQKSISLSPTSSSSSCSSSSASPPTICSKQSLLEAASAISEGKPEVATEILTRLNQVSNAKGTSEQRWTAYMASALRSRVNPTEHPPPVAELYRKEHMVSTQMLYEKSPCFKLGFVAANLAILEATSDQQLNKLHVVDFDIGQGCQYVHLIHALAARKVDRSASVKITTFADFTNGSEERLKAVGDWLKTKAKEVGVSLNYSVLSLKICDLSLETLGVESDEALAVNLAFRLYNLPDESVTTENLRDELLRRVKGLSPNVVTVVEQEMNANTAPFVARVTEACEYYGALFDSLDATMLKDNPERVRIEEGLSRKAANSVACEGRDRVERCEVFGKWRARMGMAGFAPKPLSQQVADSLLLKLNSGTRANPGFTVKEETGRICFGWMGRTLTVASAWR</sequence>
<evidence type="ECO:0000256" key="3">
    <source>
        <dbReference type="PROSITE-ProRule" id="PRU01191"/>
    </source>
</evidence>
<keyword evidence="2" id="KW-0804">Transcription</keyword>
<organism evidence="5">
    <name type="scientific">Davidia involucrata</name>
    <name type="common">Dove tree</name>
    <dbReference type="NCBI Taxonomy" id="16924"/>
    <lineage>
        <taxon>Eukaryota</taxon>
        <taxon>Viridiplantae</taxon>
        <taxon>Streptophyta</taxon>
        <taxon>Embryophyta</taxon>
        <taxon>Tracheophyta</taxon>
        <taxon>Spermatophyta</taxon>
        <taxon>Magnoliopsida</taxon>
        <taxon>eudicotyledons</taxon>
        <taxon>Gunneridae</taxon>
        <taxon>Pentapetalae</taxon>
        <taxon>asterids</taxon>
        <taxon>Cornales</taxon>
        <taxon>Nyssaceae</taxon>
        <taxon>Davidia</taxon>
    </lineage>
</organism>
<reference evidence="5" key="1">
    <citation type="submission" date="2019-08" db="EMBL/GenBank/DDBJ databases">
        <title>Reference gene set and small RNA set construction with multiple tissues from Davidia involucrata Baill.</title>
        <authorList>
            <person name="Yang H."/>
            <person name="Zhou C."/>
            <person name="Li G."/>
            <person name="Wang J."/>
            <person name="Gao P."/>
            <person name="Wang M."/>
            <person name="Wang R."/>
            <person name="Zhao Y."/>
        </authorList>
    </citation>
    <scope>NUCLEOTIDE SEQUENCE</scope>
    <source>
        <tissue evidence="5">Mixed with DoveR01_LX</tissue>
    </source>
</reference>
<comment type="caution">
    <text evidence="3">Lacks conserved residue(s) required for the propagation of feature annotation.</text>
</comment>
<dbReference type="AlphaFoldDB" id="A0A5B7AN73"/>